<reference evidence="3 4" key="1">
    <citation type="journal article" date="2024" name="Commun. Biol.">
        <title>Comparative genomic analysis of thermophilic fungi reveals convergent evolutionary adaptations and gene losses.</title>
        <authorList>
            <person name="Steindorff A.S."/>
            <person name="Aguilar-Pontes M.V."/>
            <person name="Robinson A.J."/>
            <person name="Andreopoulos B."/>
            <person name="LaButti K."/>
            <person name="Kuo A."/>
            <person name="Mondo S."/>
            <person name="Riley R."/>
            <person name="Otillar R."/>
            <person name="Haridas S."/>
            <person name="Lipzen A."/>
            <person name="Grimwood J."/>
            <person name="Schmutz J."/>
            <person name="Clum A."/>
            <person name="Reid I.D."/>
            <person name="Moisan M.C."/>
            <person name="Butler G."/>
            <person name="Nguyen T.T.M."/>
            <person name="Dewar K."/>
            <person name="Conant G."/>
            <person name="Drula E."/>
            <person name="Henrissat B."/>
            <person name="Hansel C."/>
            <person name="Singer S."/>
            <person name="Hutchinson M.I."/>
            <person name="de Vries R.P."/>
            <person name="Natvig D.O."/>
            <person name="Powell A.J."/>
            <person name="Tsang A."/>
            <person name="Grigoriev I.V."/>
        </authorList>
    </citation>
    <scope>NUCLEOTIDE SEQUENCE [LARGE SCALE GENOMIC DNA]</scope>
    <source>
        <strain evidence="3 4">ATCC 22073</strain>
    </source>
</reference>
<dbReference type="InterPro" id="IPR013087">
    <property type="entry name" value="Znf_C2H2_type"/>
</dbReference>
<sequence length="290" mass="32268">MKRSREPEEALLEDPSAPLAAARDPSIHHGTAKLSTVAADSDGGSLSPPAAKVTELDLSESSLHGNGGMEMRCSLPPHKGTEVFSTYAEYESHYRQQHSNRCAQCRKNFPSARFLELHIEETHDAFVQARRERGERTYSCFVEGCDRKCSTPQKRKMHLVDKHMYPKNFFFAITRDGIDGRRSLLLEGRRHKPRHSSEPPAASSSSQNQGATRGSSLGPEKQHVRAAPESLEKATTQDLSLCEPEQRAEQSPGEQPDQEMEDISRAMAALQFVPPSVRFGRGKKTGFAKR</sequence>
<feature type="region of interest" description="Disordered" evidence="1">
    <location>
        <begin position="1"/>
        <end position="50"/>
    </location>
</feature>
<dbReference type="GeneID" id="98123503"/>
<dbReference type="PANTHER" id="PTHR21354">
    <property type="entry name" value="ZINC FINGER PROTEIN 511"/>
    <property type="match status" value="1"/>
</dbReference>
<evidence type="ECO:0000259" key="2">
    <source>
        <dbReference type="PROSITE" id="PS00028"/>
    </source>
</evidence>
<evidence type="ECO:0000313" key="3">
    <source>
        <dbReference type="EMBL" id="KAL2270390.1"/>
    </source>
</evidence>
<evidence type="ECO:0000313" key="4">
    <source>
        <dbReference type="Proteomes" id="UP001600064"/>
    </source>
</evidence>
<accession>A0ABR4DJR0</accession>
<dbReference type="EMBL" id="JAZGUE010000002">
    <property type="protein sequence ID" value="KAL2270390.1"/>
    <property type="molecule type" value="Genomic_DNA"/>
</dbReference>
<name>A0ABR4DJR0_9PEZI</name>
<proteinExistence type="predicted"/>
<dbReference type="RefSeq" id="XP_070869114.1">
    <property type="nucleotide sequence ID" value="XM_071008859.1"/>
</dbReference>
<dbReference type="InterPro" id="IPR039258">
    <property type="entry name" value="ZNF511"/>
</dbReference>
<keyword evidence="4" id="KW-1185">Reference proteome</keyword>
<dbReference type="SMART" id="SM00355">
    <property type="entry name" value="ZnF_C2H2"/>
    <property type="match status" value="2"/>
</dbReference>
<evidence type="ECO:0000256" key="1">
    <source>
        <dbReference type="SAM" id="MobiDB-lite"/>
    </source>
</evidence>
<dbReference type="Gene3D" id="3.30.160.60">
    <property type="entry name" value="Classic Zinc Finger"/>
    <property type="match status" value="1"/>
</dbReference>
<comment type="caution">
    <text evidence="3">The sequence shown here is derived from an EMBL/GenBank/DDBJ whole genome shotgun (WGS) entry which is preliminary data.</text>
</comment>
<dbReference type="PANTHER" id="PTHR21354:SF0">
    <property type="entry name" value="ZINC FINGER PROTEIN 511"/>
    <property type="match status" value="1"/>
</dbReference>
<dbReference type="PROSITE" id="PS00028">
    <property type="entry name" value="ZINC_FINGER_C2H2_1"/>
    <property type="match status" value="1"/>
</dbReference>
<protein>
    <recommendedName>
        <fullName evidence="2">C2H2-type domain-containing protein</fullName>
    </recommendedName>
</protein>
<feature type="region of interest" description="Disordered" evidence="1">
    <location>
        <begin position="189"/>
        <end position="265"/>
    </location>
</feature>
<feature type="domain" description="C2H2-type" evidence="2">
    <location>
        <begin position="102"/>
        <end position="123"/>
    </location>
</feature>
<organism evidence="3 4">
    <name type="scientific">Remersonia thermophila</name>
    <dbReference type="NCBI Taxonomy" id="72144"/>
    <lineage>
        <taxon>Eukaryota</taxon>
        <taxon>Fungi</taxon>
        <taxon>Dikarya</taxon>
        <taxon>Ascomycota</taxon>
        <taxon>Pezizomycotina</taxon>
        <taxon>Sordariomycetes</taxon>
        <taxon>Sordariomycetidae</taxon>
        <taxon>Sordariales</taxon>
        <taxon>Sordariales incertae sedis</taxon>
        <taxon>Remersonia</taxon>
    </lineage>
</organism>
<dbReference type="Proteomes" id="UP001600064">
    <property type="component" value="Unassembled WGS sequence"/>
</dbReference>
<gene>
    <name evidence="3" type="ORF">VTJ83DRAFT_2574</name>
</gene>